<organism evidence="2">
    <name type="scientific">marine sediment metagenome</name>
    <dbReference type="NCBI Taxonomy" id="412755"/>
    <lineage>
        <taxon>unclassified sequences</taxon>
        <taxon>metagenomes</taxon>
        <taxon>ecological metagenomes</taxon>
    </lineage>
</organism>
<keyword evidence="1" id="KW-0812">Transmembrane</keyword>
<evidence type="ECO:0000256" key="1">
    <source>
        <dbReference type="SAM" id="Phobius"/>
    </source>
</evidence>
<feature type="transmembrane region" description="Helical" evidence="1">
    <location>
        <begin position="257"/>
        <end position="276"/>
    </location>
</feature>
<dbReference type="Pfam" id="PF04165">
    <property type="entry name" value="DUF401"/>
    <property type="match status" value="1"/>
</dbReference>
<comment type="caution">
    <text evidence="2">The sequence shown here is derived from an EMBL/GenBank/DDBJ whole genome shotgun (WGS) entry which is preliminary data.</text>
</comment>
<feature type="transmembrane region" description="Helical" evidence="1">
    <location>
        <begin position="174"/>
        <end position="192"/>
    </location>
</feature>
<feature type="transmembrane region" description="Helical" evidence="1">
    <location>
        <begin position="98"/>
        <end position="120"/>
    </location>
</feature>
<reference evidence="2" key="1">
    <citation type="journal article" date="2015" name="Nature">
        <title>Complex archaea that bridge the gap between prokaryotes and eukaryotes.</title>
        <authorList>
            <person name="Spang A."/>
            <person name="Saw J.H."/>
            <person name="Jorgensen S.L."/>
            <person name="Zaremba-Niedzwiedzka K."/>
            <person name="Martijn J."/>
            <person name="Lind A.E."/>
            <person name="van Eijk R."/>
            <person name="Schleper C."/>
            <person name="Guy L."/>
            <person name="Ettema T.J."/>
        </authorList>
    </citation>
    <scope>NUCLEOTIDE SEQUENCE</scope>
</reference>
<protein>
    <recommendedName>
        <fullName evidence="3">DUF401 family protein</fullName>
    </recommendedName>
</protein>
<keyword evidence="1" id="KW-0472">Membrane</keyword>
<dbReference type="InterPro" id="IPR007294">
    <property type="entry name" value="DUF401"/>
</dbReference>
<feature type="transmembrane region" description="Helical" evidence="1">
    <location>
        <begin position="212"/>
        <end position="245"/>
    </location>
</feature>
<evidence type="ECO:0000313" key="2">
    <source>
        <dbReference type="EMBL" id="KKM14636.1"/>
    </source>
</evidence>
<feature type="transmembrane region" description="Helical" evidence="1">
    <location>
        <begin position="296"/>
        <end position="319"/>
    </location>
</feature>
<feature type="non-terminal residue" evidence="2">
    <location>
        <position position="320"/>
    </location>
</feature>
<sequence>MVHILKLAATLALIVFLLRKKLKVGSVMLIASLALALMYLLHPVTAIKTAVETALDPVTIELVTALVLIRMFEIVLRERETLAAMMGAFKRYFGATRGVIVSMPLLIGMLPSVGGAYFSAPMVDEATRGLDMGGEEKAFINYWFRHPWEYVLPLYPGLVLASAISGLELRSLILANLPIAVLMMALGFKLSMKQARGKVPAQLVKSDPKGSLLSFLPVGAVLALVITFRVRLFIALAVVVATLLVIHRYKGRELVRVLKHGLSMDVVLLIFGVMFFKGVMEATGAVSGVSQFLLEAGVPIMFALIALPLLAGVLTGITIG</sequence>
<evidence type="ECO:0008006" key="3">
    <source>
        <dbReference type="Google" id="ProtNLM"/>
    </source>
</evidence>
<name>A0A0F9HGS7_9ZZZZ</name>
<accession>A0A0F9HGS7</accession>
<keyword evidence="1" id="KW-1133">Transmembrane helix</keyword>
<dbReference type="AlphaFoldDB" id="A0A0F9HGS7"/>
<feature type="transmembrane region" description="Helical" evidence="1">
    <location>
        <begin position="60"/>
        <end position="77"/>
    </location>
</feature>
<gene>
    <name evidence="2" type="ORF">LCGC14_1704120</name>
</gene>
<dbReference type="PANTHER" id="PTHR39556">
    <property type="entry name" value="PROTEIN, PUTATIVE-RELATED"/>
    <property type="match status" value="1"/>
</dbReference>
<dbReference type="PANTHER" id="PTHR39556:SF1">
    <property type="entry name" value="PROTEIN, PUTATIVE-RELATED"/>
    <property type="match status" value="1"/>
</dbReference>
<dbReference type="EMBL" id="LAZR01015102">
    <property type="protein sequence ID" value="KKM14636.1"/>
    <property type="molecule type" value="Genomic_DNA"/>
</dbReference>
<proteinExistence type="predicted"/>